<evidence type="ECO:0000256" key="11">
    <source>
        <dbReference type="ARBA" id="ARBA00069174"/>
    </source>
</evidence>
<dbReference type="PANTHER" id="PTHR42743">
    <property type="entry name" value="AMINO-ACID AMINOTRANSFERASE"/>
    <property type="match status" value="1"/>
</dbReference>
<keyword evidence="14" id="KW-1185">Reference proteome</keyword>
<evidence type="ECO:0000256" key="2">
    <source>
        <dbReference type="ARBA" id="ARBA00009320"/>
    </source>
</evidence>
<gene>
    <name evidence="13" type="primary">pabC</name>
    <name evidence="13" type="ORF">FEM41_15530</name>
</gene>
<evidence type="ECO:0000256" key="10">
    <source>
        <dbReference type="ARBA" id="ARBA00054027"/>
    </source>
</evidence>
<dbReference type="CDD" id="cd01559">
    <property type="entry name" value="ADCL_like"/>
    <property type="match status" value="1"/>
</dbReference>
<comment type="pathway">
    <text evidence="7">Cofactor biosynthesis; tetrahydrofolate biosynthesis; 4-aminobenzoate from chorismate: step 2/2.</text>
</comment>
<dbReference type="Pfam" id="PF01063">
    <property type="entry name" value="Aminotran_4"/>
    <property type="match status" value="1"/>
</dbReference>
<evidence type="ECO:0000256" key="6">
    <source>
        <dbReference type="ARBA" id="ARBA00023239"/>
    </source>
</evidence>
<dbReference type="EMBL" id="CP040428">
    <property type="protein sequence ID" value="QCT20954.1"/>
    <property type="molecule type" value="Genomic_DNA"/>
</dbReference>
<comment type="catalytic activity">
    <reaction evidence="9">
        <text>4-amino-4-deoxychorismate = 4-aminobenzoate + pyruvate + H(+)</text>
        <dbReference type="Rhea" id="RHEA:16201"/>
        <dbReference type="ChEBI" id="CHEBI:15361"/>
        <dbReference type="ChEBI" id="CHEBI:15378"/>
        <dbReference type="ChEBI" id="CHEBI:17836"/>
        <dbReference type="ChEBI" id="CHEBI:58406"/>
        <dbReference type="EC" id="4.1.3.38"/>
    </reaction>
</comment>
<evidence type="ECO:0000256" key="1">
    <source>
        <dbReference type="ARBA" id="ARBA00001933"/>
    </source>
</evidence>
<evidence type="ECO:0000256" key="7">
    <source>
        <dbReference type="ARBA" id="ARBA00035633"/>
    </source>
</evidence>
<protein>
    <recommendedName>
        <fullName evidence="11 12">Aminodeoxychorismate lyase</fullName>
        <ecNumber evidence="8 12">4.1.3.38</ecNumber>
    </recommendedName>
</protein>
<dbReference type="GO" id="GO:0008153">
    <property type="term" value="P:4-aminobenzoate biosynthetic process"/>
    <property type="evidence" value="ECO:0007669"/>
    <property type="project" value="UniProtKB-UniRule"/>
</dbReference>
<dbReference type="FunFam" id="3.20.10.10:FF:000002">
    <property type="entry name" value="D-alanine aminotransferase"/>
    <property type="match status" value="1"/>
</dbReference>
<dbReference type="KEGG" id="izh:FEM41_15530"/>
<dbReference type="GO" id="GO:0046656">
    <property type="term" value="P:folic acid biosynthetic process"/>
    <property type="evidence" value="ECO:0007669"/>
    <property type="project" value="UniProtKB-KW"/>
</dbReference>
<evidence type="ECO:0000256" key="9">
    <source>
        <dbReference type="ARBA" id="ARBA00049529"/>
    </source>
</evidence>
<evidence type="ECO:0000256" key="5">
    <source>
        <dbReference type="ARBA" id="ARBA00022909"/>
    </source>
</evidence>
<keyword evidence="6 13" id="KW-0456">Lyase</keyword>
<dbReference type="InterPro" id="IPR036038">
    <property type="entry name" value="Aminotransferase-like"/>
</dbReference>
<dbReference type="RefSeq" id="WP_138097051.1">
    <property type="nucleotide sequence ID" value="NZ_CP040428.1"/>
</dbReference>
<evidence type="ECO:0000313" key="14">
    <source>
        <dbReference type="Proteomes" id="UP000302163"/>
    </source>
</evidence>
<dbReference type="NCBIfam" id="TIGR03461">
    <property type="entry name" value="pabC_Proteo"/>
    <property type="match status" value="1"/>
</dbReference>
<dbReference type="PANTHER" id="PTHR42743:SF2">
    <property type="entry name" value="AMINODEOXYCHORISMATE LYASE"/>
    <property type="match status" value="1"/>
</dbReference>
<dbReference type="Gene3D" id="3.30.470.10">
    <property type="match status" value="1"/>
</dbReference>
<dbReference type="InterPro" id="IPR017824">
    <property type="entry name" value="Aminodeoxychorismate_lyase_IV"/>
</dbReference>
<keyword evidence="4" id="KW-0663">Pyridoxal phosphate</keyword>
<comment type="similarity">
    <text evidence="2">Belongs to the class-IV pyridoxal-phosphate-dependent aminotransferase family.</text>
</comment>
<organism evidence="13 14">
    <name type="scientific">Jejubacter calystegiae</name>
    <dbReference type="NCBI Taxonomy" id="2579935"/>
    <lineage>
        <taxon>Bacteria</taxon>
        <taxon>Pseudomonadati</taxon>
        <taxon>Pseudomonadota</taxon>
        <taxon>Gammaproteobacteria</taxon>
        <taxon>Enterobacterales</taxon>
        <taxon>Enterobacteriaceae</taxon>
        <taxon>Jejubacter</taxon>
    </lineage>
</organism>
<comment type="function">
    <text evidence="10">Involved in the biosynthesis of p-aminobenzoate (PABA), a precursor of tetrahydrofolate. Converts 4-amino-4-deoxychorismate into 4-aminobenzoate (PABA) and pyruvate.</text>
</comment>
<dbReference type="EC" id="4.1.3.38" evidence="8 12"/>
<evidence type="ECO:0000256" key="12">
    <source>
        <dbReference type="NCBIfam" id="TIGR03461"/>
    </source>
</evidence>
<dbReference type="InterPro" id="IPR043132">
    <property type="entry name" value="BCAT-like_C"/>
</dbReference>
<dbReference type="GO" id="GO:0005829">
    <property type="term" value="C:cytosol"/>
    <property type="evidence" value="ECO:0007669"/>
    <property type="project" value="TreeGrafter"/>
</dbReference>
<evidence type="ECO:0000256" key="4">
    <source>
        <dbReference type="ARBA" id="ARBA00022898"/>
    </source>
</evidence>
<dbReference type="InterPro" id="IPR001544">
    <property type="entry name" value="Aminotrans_IV"/>
</dbReference>
<dbReference type="SUPFAM" id="SSF56752">
    <property type="entry name" value="D-aminoacid aminotransferase-like PLP-dependent enzymes"/>
    <property type="match status" value="1"/>
</dbReference>
<dbReference type="Proteomes" id="UP000302163">
    <property type="component" value="Chromosome"/>
</dbReference>
<dbReference type="AlphaFoldDB" id="A0A4P8YMN6"/>
<accession>A0A4P8YMN6</accession>
<reference evidence="13 14" key="1">
    <citation type="submission" date="2019-05" db="EMBL/GenBank/DDBJ databases">
        <title>Complete genome sequence of Izhakiella calystegiae KSNA2, an endophyte isolated from beach morning glory (Calystegia soldanella).</title>
        <authorList>
            <person name="Jiang L."/>
            <person name="Jeong J.C."/>
            <person name="Kim C.Y."/>
            <person name="Kim D.H."/>
            <person name="Kim S.W."/>
            <person name="Lee j."/>
        </authorList>
    </citation>
    <scope>NUCLEOTIDE SEQUENCE [LARGE SCALE GENOMIC DNA]</scope>
    <source>
        <strain evidence="13 14">KSNA2</strain>
    </source>
</reference>
<evidence type="ECO:0000313" key="13">
    <source>
        <dbReference type="EMBL" id="QCT20954.1"/>
    </source>
</evidence>
<dbReference type="InterPro" id="IPR043131">
    <property type="entry name" value="BCAT-like_N"/>
</dbReference>
<sequence>MWLINGEWQTQIAASDRATQFGDGCFTTARIVDGKVRFADDHLKRLAQGCERLGIPMPDEEILAREMCELAQGEARATLKVMITRGEGGRGYSALGCDRPSRLLHLAPWPMHYEAWRNRGIRLALSPVPLGCNPWLAGIKHLNRLEQVLIRAHLEQTTADEALVLDSDGWLTECCAANLFWRKGTSVFTPVLDRAGVNGTMRQRIMRLLEASGWQIHEVRERPETLANADEVLVCNALMPVLPVQQAEQWRYSSRELYQFLLPGCE</sequence>
<dbReference type="InterPro" id="IPR050571">
    <property type="entry name" value="Class-IV_PLP-Dep_Aminotrnsfr"/>
</dbReference>
<proteinExistence type="inferred from homology"/>
<comment type="cofactor">
    <cofactor evidence="1">
        <name>pyridoxal 5'-phosphate</name>
        <dbReference type="ChEBI" id="CHEBI:597326"/>
    </cofactor>
</comment>
<keyword evidence="5" id="KW-0289">Folate biosynthesis</keyword>
<name>A0A4P8YMN6_9ENTR</name>
<comment type="subunit">
    <text evidence="3">Homodimer.</text>
</comment>
<dbReference type="NCBIfam" id="NF004761">
    <property type="entry name" value="PRK06092.1"/>
    <property type="match status" value="1"/>
</dbReference>
<dbReference type="OrthoDB" id="9805628at2"/>
<dbReference type="Gene3D" id="3.20.10.10">
    <property type="entry name" value="D-amino Acid Aminotransferase, subunit A, domain 2"/>
    <property type="match status" value="1"/>
</dbReference>
<dbReference type="GO" id="GO:0008696">
    <property type="term" value="F:4-amino-4-deoxychorismate lyase activity"/>
    <property type="evidence" value="ECO:0007669"/>
    <property type="project" value="UniProtKB-UniRule"/>
</dbReference>
<evidence type="ECO:0000256" key="8">
    <source>
        <dbReference type="ARBA" id="ARBA00035676"/>
    </source>
</evidence>
<dbReference type="GO" id="GO:0030170">
    <property type="term" value="F:pyridoxal phosphate binding"/>
    <property type="evidence" value="ECO:0007669"/>
    <property type="project" value="InterPro"/>
</dbReference>
<evidence type="ECO:0000256" key="3">
    <source>
        <dbReference type="ARBA" id="ARBA00011738"/>
    </source>
</evidence>